<accession>A0A399FU87</accession>
<name>A0A399FU87_UNCN2</name>
<evidence type="ECO:0000259" key="1">
    <source>
        <dbReference type="Pfam" id="PF21956"/>
    </source>
</evidence>
<dbReference type="Proteomes" id="UP000266287">
    <property type="component" value="Unassembled WGS sequence"/>
</dbReference>
<comment type="caution">
    <text evidence="2">The sequence shown here is derived from an EMBL/GenBank/DDBJ whole genome shotgun (WGS) entry which is preliminary data.</text>
</comment>
<dbReference type="EMBL" id="NDHY01000010">
    <property type="protein sequence ID" value="RIH99874.1"/>
    <property type="molecule type" value="Genomic_DNA"/>
</dbReference>
<gene>
    <name evidence="2" type="ORF">B9J77_04320</name>
</gene>
<evidence type="ECO:0000313" key="2">
    <source>
        <dbReference type="EMBL" id="RIH99874.1"/>
    </source>
</evidence>
<organism evidence="2 3">
    <name type="scientific">candidate division NPL-UPA2 bacterium Unc8</name>
    <dbReference type="NCBI Taxonomy" id="1980939"/>
    <lineage>
        <taxon>Bacteria</taxon>
    </lineage>
</organism>
<protein>
    <recommendedName>
        <fullName evidence="1">DUF6922 domain-containing protein</fullName>
    </recommendedName>
</protein>
<dbReference type="AlphaFoldDB" id="A0A399FU87"/>
<evidence type="ECO:0000313" key="3">
    <source>
        <dbReference type="Proteomes" id="UP000266287"/>
    </source>
</evidence>
<sequence length="114" mass="14193">MQYKWTAESPMYKKIKRAPKFLKQYFWDIDFDKFNYINYPRFVIERIFEYGNEKAITWMMKNFSRTQITSVLQKSRQLTQKSANFWAFILGVKKENVKCLNRSFREIRKQFWPY</sequence>
<dbReference type="InterPro" id="IPR053830">
    <property type="entry name" value="DUF6922"/>
</dbReference>
<proteinExistence type="predicted"/>
<reference evidence="2 3" key="1">
    <citation type="submission" date="2018-08" db="EMBL/GenBank/DDBJ databases">
        <title>Draft genome of candidate division NPL-UPA2 bacterium Unc8 that adapted to ultra-basic serpentinizing groundwater.</title>
        <authorList>
            <person name="Ishii S."/>
            <person name="Suzuki S."/>
            <person name="Nealson K.H."/>
        </authorList>
    </citation>
    <scope>NUCLEOTIDE SEQUENCE [LARGE SCALE GENOMIC DNA]</scope>
    <source>
        <strain evidence="2">Unc8</strain>
    </source>
</reference>
<feature type="domain" description="DUF6922" evidence="1">
    <location>
        <begin position="21"/>
        <end position="72"/>
    </location>
</feature>
<dbReference type="Pfam" id="PF21956">
    <property type="entry name" value="DUF6922"/>
    <property type="match status" value="1"/>
</dbReference>